<dbReference type="RefSeq" id="WP_160115804.1">
    <property type="nucleotide sequence ID" value="NZ_FNUY01000007.1"/>
</dbReference>
<feature type="compositionally biased region" description="Basic and acidic residues" evidence="1">
    <location>
        <begin position="1"/>
        <end position="11"/>
    </location>
</feature>
<sequence>MNRVPHKERPRLPPSPPAEPTELLHAGSGWPGLFVPFVPGAAAGALLLIVAFFWG</sequence>
<dbReference type="Proteomes" id="UP000236743">
    <property type="component" value="Unassembled WGS sequence"/>
</dbReference>
<organism evidence="3 4">
    <name type="scientific">Bosea lathyri</name>
    <dbReference type="NCBI Taxonomy" id="1036778"/>
    <lineage>
        <taxon>Bacteria</taxon>
        <taxon>Pseudomonadati</taxon>
        <taxon>Pseudomonadota</taxon>
        <taxon>Alphaproteobacteria</taxon>
        <taxon>Hyphomicrobiales</taxon>
        <taxon>Boseaceae</taxon>
        <taxon>Bosea</taxon>
    </lineage>
</organism>
<name>A0A1H6BDW2_9HYPH</name>
<keyword evidence="2" id="KW-1133">Transmembrane helix</keyword>
<accession>A0A1H6BDW2</accession>
<evidence type="ECO:0000256" key="2">
    <source>
        <dbReference type="SAM" id="Phobius"/>
    </source>
</evidence>
<proteinExistence type="predicted"/>
<keyword evidence="2" id="KW-0472">Membrane</keyword>
<feature type="region of interest" description="Disordered" evidence="1">
    <location>
        <begin position="1"/>
        <end position="23"/>
    </location>
</feature>
<feature type="transmembrane region" description="Helical" evidence="2">
    <location>
        <begin position="33"/>
        <end position="54"/>
    </location>
</feature>
<evidence type="ECO:0000313" key="3">
    <source>
        <dbReference type="EMBL" id="SEG58862.1"/>
    </source>
</evidence>
<protein>
    <submittedName>
        <fullName evidence="3">Uncharacterized protein</fullName>
    </submittedName>
</protein>
<evidence type="ECO:0000313" key="4">
    <source>
        <dbReference type="Proteomes" id="UP000236743"/>
    </source>
</evidence>
<keyword evidence="2" id="KW-0812">Transmembrane</keyword>
<evidence type="ECO:0000256" key="1">
    <source>
        <dbReference type="SAM" id="MobiDB-lite"/>
    </source>
</evidence>
<gene>
    <name evidence="3" type="ORF">SAMN04488115_107158</name>
</gene>
<keyword evidence="4" id="KW-1185">Reference proteome</keyword>
<dbReference type="AlphaFoldDB" id="A0A1H6BDW2"/>
<dbReference type="EMBL" id="FNUY01000007">
    <property type="protein sequence ID" value="SEG58862.1"/>
    <property type="molecule type" value="Genomic_DNA"/>
</dbReference>
<reference evidence="3 4" key="1">
    <citation type="submission" date="2016-10" db="EMBL/GenBank/DDBJ databases">
        <authorList>
            <person name="de Groot N.N."/>
        </authorList>
    </citation>
    <scope>NUCLEOTIDE SEQUENCE [LARGE SCALE GENOMIC DNA]</scope>
    <source>
        <strain evidence="3 4">DSM 26656</strain>
    </source>
</reference>